<dbReference type="Proteomes" id="UP001151760">
    <property type="component" value="Unassembled WGS sequence"/>
</dbReference>
<gene>
    <name evidence="2" type="ORF">Tco_1002074</name>
</gene>
<dbReference type="EMBL" id="BQNB010017029">
    <property type="protein sequence ID" value="GJT58541.1"/>
    <property type="molecule type" value="Genomic_DNA"/>
</dbReference>
<evidence type="ECO:0000256" key="1">
    <source>
        <dbReference type="SAM" id="MobiDB-lite"/>
    </source>
</evidence>
<sequence length="87" mass="9540">MRYSGHTRYGKGDGDLSQSEVGDVDLSPSYGGEKVGLIIPIPSTDVKERCVSYCHGLDNVVTHLHTASVSDLGDVFEEEKDEDYESF</sequence>
<evidence type="ECO:0000313" key="3">
    <source>
        <dbReference type="Proteomes" id="UP001151760"/>
    </source>
</evidence>
<protein>
    <submittedName>
        <fullName evidence="2">Uncharacterized protein</fullName>
    </submittedName>
</protein>
<evidence type="ECO:0000313" key="2">
    <source>
        <dbReference type="EMBL" id="GJT58541.1"/>
    </source>
</evidence>
<proteinExistence type="predicted"/>
<feature type="region of interest" description="Disordered" evidence="1">
    <location>
        <begin position="1"/>
        <end position="33"/>
    </location>
</feature>
<keyword evidence="3" id="KW-1185">Reference proteome</keyword>
<name>A0ABQ5F5D3_9ASTR</name>
<organism evidence="2 3">
    <name type="scientific">Tanacetum coccineum</name>
    <dbReference type="NCBI Taxonomy" id="301880"/>
    <lineage>
        <taxon>Eukaryota</taxon>
        <taxon>Viridiplantae</taxon>
        <taxon>Streptophyta</taxon>
        <taxon>Embryophyta</taxon>
        <taxon>Tracheophyta</taxon>
        <taxon>Spermatophyta</taxon>
        <taxon>Magnoliopsida</taxon>
        <taxon>eudicotyledons</taxon>
        <taxon>Gunneridae</taxon>
        <taxon>Pentapetalae</taxon>
        <taxon>asterids</taxon>
        <taxon>campanulids</taxon>
        <taxon>Asterales</taxon>
        <taxon>Asteraceae</taxon>
        <taxon>Asteroideae</taxon>
        <taxon>Anthemideae</taxon>
        <taxon>Anthemidinae</taxon>
        <taxon>Tanacetum</taxon>
    </lineage>
</organism>
<accession>A0ABQ5F5D3</accession>
<reference evidence="2" key="2">
    <citation type="submission" date="2022-01" db="EMBL/GenBank/DDBJ databases">
        <authorList>
            <person name="Yamashiro T."/>
            <person name="Shiraishi A."/>
            <person name="Satake H."/>
            <person name="Nakayama K."/>
        </authorList>
    </citation>
    <scope>NUCLEOTIDE SEQUENCE</scope>
</reference>
<reference evidence="2" key="1">
    <citation type="journal article" date="2022" name="Int. J. Mol. Sci.">
        <title>Draft Genome of Tanacetum Coccineum: Genomic Comparison of Closely Related Tanacetum-Family Plants.</title>
        <authorList>
            <person name="Yamashiro T."/>
            <person name="Shiraishi A."/>
            <person name="Nakayama K."/>
            <person name="Satake H."/>
        </authorList>
    </citation>
    <scope>NUCLEOTIDE SEQUENCE</scope>
</reference>
<comment type="caution">
    <text evidence="2">The sequence shown here is derived from an EMBL/GenBank/DDBJ whole genome shotgun (WGS) entry which is preliminary data.</text>
</comment>